<gene>
    <name evidence="7" type="ORF">AADG42_05930</name>
</gene>
<protein>
    <submittedName>
        <fullName evidence="7">Class III extradiol ring-cleavage dioxygenase</fullName>
        <ecNumber evidence="7">1.13.-.-</ecNumber>
    </submittedName>
</protein>
<dbReference type="PIRSF" id="PIRSF006157">
    <property type="entry name" value="Doxgns_DODA"/>
    <property type="match status" value="1"/>
</dbReference>
<evidence type="ECO:0000256" key="3">
    <source>
        <dbReference type="ARBA" id="ARBA00022723"/>
    </source>
</evidence>
<evidence type="ECO:0000313" key="7">
    <source>
        <dbReference type="EMBL" id="XAN06862.1"/>
    </source>
</evidence>
<dbReference type="EC" id="1.13.-.-" evidence="7"/>
<dbReference type="PANTHER" id="PTHR30096:SF0">
    <property type="entry name" value="4,5-DOPA DIOXYGENASE EXTRADIOL-LIKE PROTEIN"/>
    <property type="match status" value="1"/>
</dbReference>
<dbReference type="GO" id="GO:0051213">
    <property type="term" value="F:dioxygenase activity"/>
    <property type="evidence" value="ECO:0007669"/>
    <property type="project" value="UniProtKB-KW"/>
</dbReference>
<keyword evidence="3" id="KW-0479">Metal-binding</keyword>
<keyword evidence="5 7" id="KW-0560">Oxidoreductase</keyword>
<evidence type="ECO:0000256" key="5">
    <source>
        <dbReference type="ARBA" id="ARBA00023002"/>
    </source>
</evidence>
<dbReference type="InterPro" id="IPR014436">
    <property type="entry name" value="Extradiol_dOase_DODA"/>
</dbReference>
<keyword evidence="4" id="KW-0862">Zinc</keyword>
<dbReference type="Proteomes" id="UP001442841">
    <property type="component" value="Chromosome"/>
</dbReference>
<evidence type="ECO:0000256" key="4">
    <source>
        <dbReference type="ARBA" id="ARBA00022833"/>
    </source>
</evidence>
<sequence>MSEQTAARFPTIYLTHGGGPCFFMDWDPADTWDGLRTGLESIRTLLPAPPKAIVCITAHWEETPIAVETGERPELVFDYYGFPPHTYELTYPAPGDPVLAARVVELLTGAGIAAQPANRGWDHGVFVPLKVAYPEAEIPLVAVSLQAGLDPAAHLAMGAALAPLRDEGVLLIGSGSSFHNLRAWGPVGAASAKEFDDWLQDVLPAGGERRARELRDWSGAPGARVAHPREEHLLPLHVVAGAAGDEPGRAFLDEPVMGMQMSCWIFGESA</sequence>
<evidence type="ECO:0000313" key="8">
    <source>
        <dbReference type="Proteomes" id="UP001442841"/>
    </source>
</evidence>
<accession>A0ABZ3FLF8</accession>
<keyword evidence="7" id="KW-0223">Dioxygenase</keyword>
<evidence type="ECO:0000256" key="2">
    <source>
        <dbReference type="ARBA" id="ARBA00007581"/>
    </source>
</evidence>
<dbReference type="CDD" id="cd07363">
    <property type="entry name" value="45_DOPA_Dioxygenase"/>
    <property type="match status" value="1"/>
</dbReference>
<organism evidence="7 8">
    <name type="scientific">Ammonicoccus fulvus</name>
    <dbReference type="NCBI Taxonomy" id="3138240"/>
    <lineage>
        <taxon>Bacteria</taxon>
        <taxon>Bacillati</taxon>
        <taxon>Actinomycetota</taxon>
        <taxon>Actinomycetes</taxon>
        <taxon>Propionibacteriales</taxon>
        <taxon>Propionibacteriaceae</taxon>
        <taxon>Ammonicoccus</taxon>
    </lineage>
</organism>
<dbReference type="Pfam" id="PF02900">
    <property type="entry name" value="LigB"/>
    <property type="match status" value="1"/>
</dbReference>
<dbReference type="Gene3D" id="3.40.830.10">
    <property type="entry name" value="LigB-like"/>
    <property type="match status" value="1"/>
</dbReference>
<name>A0ABZ3FLF8_9ACTN</name>
<reference evidence="7 8" key="1">
    <citation type="submission" date="2024-04" db="EMBL/GenBank/DDBJ databases">
        <title>Isolation of an actinomycete strain from pig manure.</title>
        <authorList>
            <person name="Gong T."/>
            <person name="Yu Z."/>
            <person name="An M."/>
            <person name="Wei C."/>
            <person name="Yang W."/>
            <person name="Liu L."/>
        </authorList>
    </citation>
    <scope>NUCLEOTIDE SEQUENCE [LARGE SCALE GENOMIC DNA]</scope>
    <source>
        <strain evidence="7 8">ZF39</strain>
    </source>
</reference>
<dbReference type="EMBL" id="CP154795">
    <property type="protein sequence ID" value="XAN06862.1"/>
    <property type="molecule type" value="Genomic_DNA"/>
</dbReference>
<dbReference type="RefSeq" id="WP_425308300.1">
    <property type="nucleotide sequence ID" value="NZ_CP154795.1"/>
</dbReference>
<evidence type="ECO:0000256" key="1">
    <source>
        <dbReference type="ARBA" id="ARBA00001947"/>
    </source>
</evidence>
<feature type="domain" description="Extradiol ring-cleavage dioxygenase class III enzyme subunit B" evidence="6">
    <location>
        <begin position="11"/>
        <end position="246"/>
    </location>
</feature>
<evidence type="ECO:0000259" key="6">
    <source>
        <dbReference type="Pfam" id="PF02900"/>
    </source>
</evidence>
<comment type="similarity">
    <text evidence="2">Belongs to the DODA-type extradiol aromatic ring-opening dioxygenase family.</text>
</comment>
<comment type="cofactor">
    <cofactor evidence="1">
        <name>Zn(2+)</name>
        <dbReference type="ChEBI" id="CHEBI:29105"/>
    </cofactor>
</comment>
<dbReference type="InterPro" id="IPR004183">
    <property type="entry name" value="Xdiol_dOase_suB"/>
</dbReference>
<proteinExistence type="inferred from homology"/>
<keyword evidence="8" id="KW-1185">Reference proteome</keyword>
<dbReference type="PANTHER" id="PTHR30096">
    <property type="entry name" value="4,5-DOPA DIOXYGENASE EXTRADIOL-LIKE PROTEIN"/>
    <property type="match status" value="1"/>
</dbReference>
<dbReference type="SUPFAM" id="SSF53213">
    <property type="entry name" value="LigB-like"/>
    <property type="match status" value="1"/>
</dbReference>